<dbReference type="EMBL" id="OZ243562">
    <property type="protein sequence ID" value="CAN0500549.1"/>
    <property type="molecule type" value="Genomic_DNA"/>
</dbReference>
<proteinExistence type="predicted"/>
<reference evidence="1" key="1">
    <citation type="submission" date="2025-03" db="EMBL/GenBank/DDBJ databases">
        <authorList>
            <consortium name="ELIXIR-Norway"/>
            <consortium name="Elixir Norway"/>
        </authorList>
    </citation>
    <scope>NUCLEOTIDE SEQUENCE</scope>
</reference>
<name>A0ACB1MJL7_RANTA</name>
<accession>A0ACB1MJL7</accession>
<organism evidence="1 2">
    <name type="scientific">Rangifer tarandus platyrhynchus</name>
    <name type="common">Svalbard reindeer</name>
    <dbReference type="NCBI Taxonomy" id="3082113"/>
    <lineage>
        <taxon>Eukaryota</taxon>
        <taxon>Metazoa</taxon>
        <taxon>Chordata</taxon>
        <taxon>Craniata</taxon>
        <taxon>Vertebrata</taxon>
        <taxon>Euteleostomi</taxon>
        <taxon>Mammalia</taxon>
        <taxon>Eutheria</taxon>
        <taxon>Laurasiatheria</taxon>
        <taxon>Artiodactyla</taxon>
        <taxon>Ruminantia</taxon>
        <taxon>Pecora</taxon>
        <taxon>Cervidae</taxon>
        <taxon>Odocoileinae</taxon>
        <taxon>Rangifer</taxon>
    </lineage>
</organism>
<sequence>MQPEGSCSLRPGTGGPSAQNLSCQTTGRSWGLKMVHTVRVLGERLSHLENVSKAQRWPPPEVGPWVAVTMRRGTVSRGKRKQVWCCSNACGQAAGLRVYTLGRTHKKQRSGRRQAMSLPGEPSQITAPHEQTRFSAPSRAAVAVSHG</sequence>
<dbReference type="Proteomes" id="UP001162501">
    <property type="component" value="Chromosome 34"/>
</dbReference>
<gene>
    <name evidence="1" type="ORF">MRATA1EN22A_LOCUS22259</name>
</gene>
<protein>
    <submittedName>
        <fullName evidence="1">Uncharacterized protein</fullName>
    </submittedName>
</protein>
<evidence type="ECO:0000313" key="1">
    <source>
        <dbReference type="EMBL" id="CAN0500549.1"/>
    </source>
</evidence>
<evidence type="ECO:0000313" key="2">
    <source>
        <dbReference type="Proteomes" id="UP001162501"/>
    </source>
</evidence>